<dbReference type="AlphaFoldDB" id="A0A0F9G3A2"/>
<sequence length="86" mass="9421">MTPFAGISHELRGNFAGISRKLLAHRVGASRPVPNPDPFTLRRAVLHTDLLSSTNVNSQFFASISNLAQKLAPSWGLRFVMVKAMC</sequence>
<organism evidence="1">
    <name type="scientific">marine sediment metagenome</name>
    <dbReference type="NCBI Taxonomy" id="412755"/>
    <lineage>
        <taxon>unclassified sequences</taxon>
        <taxon>metagenomes</taxon>
        <taxon>ecological metagenomes</taxon>
    </lineage>
</organism>
<dbReference type="EMBL" id="LAZR01019255">
    <property type="protein sequence ID" value="KKL93199.1"/>
    <property type="molecule type" value="Genomic_DNA"/>
</dbReference>
<gene>
    <name evidence="1" type="ORF">LCGC14_1877100</name>
</gene>
<comment type="caution">
    <text evidence="1">The sequence shown here is derived from an EMBL/GenBank/DDBJ whole genome shotgun (WGS) entry which is preliminary data.</text>
</comment>
<evidence type="ECO:0000313" key="1">
    <source>
        <dbReference type="EMBL" id="KKL93199.1"/>
    </source>
</evidence>
<accession>A0A0F9G3A2</accession>
<protein>
    <submittedName>
        <fullName evidence="1">Uncharacterized protein</fullName>
    </submittedName>
</protein>
<reference evidence="1" key="1">
    <citation type="journal article" date="2015" name="Nature">
        <title>Complex archaea that bridge the gap between prokaryotes and eukaryotes.</title>
        <authorList>
            <person name="Spang A."/>
            <person name="Saw J.H."/>
            <person name="Jorgensen S.L."/>
            <person name="Zaremba-Niedzwiedzka K."/>
            <person name="Martijn J."/>
            <person name="Lind A.E."/>
            <person name="van Eijk R."/>
            <person name="Schleper C."/>
            <person name="Guy L."/>
            <person name="Ettema T.J."/>
        </authorList>
    </citation>
    <scope>NUCLEOTIDE SEQUENCE</scope>
</reference>
<proteinExistence type="predicted"/>
<name>A0A0F9G3A2_9ZZZZ</name>